<evidence type="ECO:0000313" key="2">
    <source>
        <dbReference type="EMBL" id="PZW36522.1"/>
    </source>
</evidence>
<dbReference type="InterPro" id="IPR001347">
    <property type="entry name" value="SIS_dom"/>
</dbReference>
<dbReference type="Gene3D" id="3.40.50.10490">
    <property type="entry name" value="Glucose-6-phosphate isomerase like protein, domain 1"/>
    <property type="match status" value="1"/>
</dbReference>
<reference evidence="2 3" key="1">
    <citation type="submission" date="2018-06" db="EMBL/GenBank/DDBJ databases">
        <title>Genomic Encyclopedia of Archaeal and Bacterial Type Strains, Phase II (KMG-II): from individual species to whole genera.</title>
        <authorList>
            <person name="Goeker M."/>
        </authorList>
    </citation>
    <scope>NUCLEOTIDE SEQUENCE [LARGE SCALE GENOMIC DNA]</scope>
    <source>
        <strain evidence="2 3">ATCC BAA-1881</strain>
    </source>
</reference>
<dbReference type="NCBIfam" id="NF002805">
    <property type="entry name" value="PRK02947.1"/>
    <property type="match status" value="1"/>
</dbReference>
<gene>
    <name evidence="2" type="ORF">EI42_00698</name>
</gene>
<feature type="domain" description="SIS" evidence="1">
    <location>
        <begin position="38"/>
        <end position="224"/>
    </location>
</feature>
<dbReference type="PANTHER" id="PTHR30390">
    <property type="entry name" value="SEDOHEPTULOSE 7-PHOSPHATE ISOMERASE / DNAA INITIATOR-ASSOCIATING FACTOR FOR REPLICATION INITIATION"/>
    <property type="match status" value="1"/>
</dbReference>
<evidence type="ECO:0000259" key="1">
    <source>
        <dbReference type="PROSITE" id="PS51464"/>
    </source>
</evidence>
<dbReference type="InterPro" id="IPR035472">
    <property type="entry name" value="RpiR-like_SIS"/>
</dbReference>
<protein>
    <submittedName>
        <fullName evidence="2">Putative phosphosugar-binding protein</fullName>
    </submittedName>
</protein>
<dbReference type="EMBL" id="QKUF01000001">
    <property type="protein sequence ID" value="PZW36522.1"/>
    <property type="molecule type" value="Genomic_DNA"/>
</dbReference>
<dbReference type="AlphaFoldDB" id="A0A326UD48"/>
<evidence type="ECO:0000313" key="3">
    <source>
        <dbReference type="Proteomes" id="UP000248806"/>
    </source>
</evidence>
<sequence length="253" mass="27573">MSDQQRFGMDLFWNQASVIVERVLQSQKDVIARAAEIFASSITQGGVIHAYGTGHSRAFAMELAGRAGGLVPVNRMDLEDLALKAGWPHEVVVHPDIERDPEAGKQLLSCYRIEPHDAFIFCSNSGVNVAMVEVARQVKEKGYPLVVVTSMQHTQRVSSRHPSGKKLYEFADVVIDNHGPFGDALLELPGGGTACAVSSITGVLIAQMITAETIGLLLERGEEVPVYISANVPGGIERNLEIVRRYEGRIRPV</sequence>
<comment type="caution">
    <text evidence="2">The sequence shown here is derived from an EMBL/GenBank/DDBJ whole genome shotgun (WGS) entry which is preliminary data.</text>
</comment>
<dbReference type="PROSITE" id="PS51464">
    <property type="entry name" value="SIS"/>
    <property type="match status" value="1"/>
</dbReference>
<dbReference type="PANTHER" id="PTHR30390:SF7">
    <property type="entry name" value="PHOSPHOHEPTOSE ISOMERASE"/>
    <property type="match status" value="1"/>
</dbReference>
<dbReference type="CDD" id="cd05013">
    <property type="entry name" value="SIS_RpiR"/>
    <property type="match status" value="1"/>
</dbReference>
<dbReference type="RefSeq" id="WP_211326006.1">
    <property type="nucleotide sequence ID" value="NZ_BIFX01000001.1"/>
</dbReference>
<proteinExistence type="predicted"/>
<dbReference type="Proteomes" id="UP000248806">
    <property type="component" value="Unassembled WGS sequence"/>
</dbReference>
<accession>A0A326UD48</accession>
<dbReference type="SUPFAM" id="SSF53697">
    <property type="entry name" value="SIS domain"/>
    <property type="match status" value="1"/>
</dbReference>
<keyword evidence="3" id="KW-1185">Reference proteome</keyword>
<dbReference type="GO" id="GO:0097367">
    <property type="term" value="F:carbohydrate derivative binding"/>
    <property type="evidence" value="ECO:0007669"/>
    <property type="project" value="InterPro"/>
</dbReference>
<dbReference type="InterPro" id="IPR050099">
    <property type="entry name" value="SIS_GmhA/DiaA_subfam"/>
</dbReference>
<name>A0A326UD48_THEHA</name>
<dbReference type="Pfam" id="PF13580">
    <property type="entry name" value="SIS_2"/>
    <property type="match status" value="1"/>
</dbReference>
<dbReference type="GO" id="GO:1901135">
    <property type="term" value="P:carbohydrate derivative metabolic process"/>
    <property type="evidence" value="ECO:0007669"/>
    <property type="project" value="InterPro"/>
</dbReference>
<organism evidence="2 3">
    <name type="scientific">Thermosporothrix hazakensis</name>
    <dbReference type="NCBI Taxonomy" id="644383"/>
    <lineage>
        <taxon>Bacteria</taxon>
        <taxon>Bacillati</taxon>
        <taxon>Chloroflexota</taxon>
        <taxon>Ktedonobacteria</taxon>
        <taxon>Ktedonobacterales</taxon>
        <taxon>Thermosporotrichaceae</taxon>
        <taxon>Thermosporothrix</taxon>
    </lineage>
</organism>
<dbReference type="InterPro" id="IPR046348">
    <property type="entry name" value="SIS_dom_sf"/>
</dbReference>